<dbReference type="PANTHER" id="PTHR37285:SF5">
    <property type="entry name" value="SPORE WALL MATURATION PROTEIN DIT1"/>
    <property type="match status" value="1"/>
</dbReference>
<gene>
    <name evidence="1" type="primary">DIT1</name>
    <name evidence="1" type="ORF">BN1211_0048</name>
</gene>
<dbReference type="Pfam" id="PF05141">
    <property type="entry name" value="DIT1_PvcA"/>
    <property type="match status" value="1"/>
</dbReference>
<accession>A0A0H5BYI0</accession>
<dbReference type="Proteomes" id="UP000038830">
    <property type="component" value="Unassembled WGS sequence"/>
</dbReference>
<sequence length="491" mass="56517">MEYDLLSQESKGGFDLENVWNFIMQKVLYQMTKPSTQDDGSYSKYLVQTADFNDEDIPERWQDCEYIVIYEHRLLNENQVRGLILASYDNEEDKFAEFHEWFAKVVIRDSRLHLSYSEYLGKVDIDLAVATTVADFFKENLLNTTEQDEWGDKGRDHFIGKLSYFTKRNKMIEAVLPAFPCKSSNLNKVAGTIPDLGEEMAITRLISFNRAIKSVYQPGMKLWIVSDGHVFSDCIGVDDDVVDNYTIQLRDLYEKVASKLGVLGENLIGFVSLKDIFFHKGLSSTPALVEEVELCHYTGTKICDESELSRKILMASCDTDAGKLRRDVEQEDHPRLHLYRGFTRFMCEDLQFNPVCKALSKRAFKKTVSRVAFEMIKRNDAYSNLVELMFPHHMRLSIHAHNNGGPKFGIKIIDPLECRVIKCFNSSETPDFEDLLHIPTPWHNCIVQVDNNDVCYMTKSKVVFEALEAGHYNGEWVRNGDGSGYFHLKKM</sequence>
<organism evidence="1 2">
    <name type="scientific">Cyberlindnera jadinii (strain ATCC 18201 / CBS 1600 / BCRC 20928 / JCM 3617 / NBRC 0987 / NRRL Y-1542)</name>
    <name type="common">Torula yeast</name>
    <name type="synonym">Candida utilis</name>
    <dbReference type="NCBI Taxonomy" id="983966"/>
    <lineage>
        <taxon>Eukaryota</taxon>
        <taxon>Fungi</taxon>
        <taxon>Dikarya</taxon>
        <taxon>Ascomycota</taxon>
        <taxon>Saccharomycotina</taxon>
        <taxon>Saccharomycetes</taxon>
        <taxon>Phaffomycetales</taxon>
        <taxon>Phaffomycetaceae</taxon>
        <taxon>Cyberlindnera</taxon>
    </lineage>
</organism>
<evidence type="ECO:0000313" key="2">
    <source>
        <dbReference type="Proteomes" id="UP000038830"/>
    </source>
</evidence>
<protein>
    <submittedName>
        <fullName evidence="1">DIT1 protein</fullName>
    </submittedName>
</protein>
<dbReference type="InterPro" id="IPR007817">
    <property type="entry name" value="Isocyanide_synthase_DIT1"/>
</dbReference>
<dbReference type="EMBL" id="CDQK01000001">
    <property type="protein sequence ID" value="CEP20252.1"/>
    <property type="molecule type" value="Genomic_DNA"/>
</dbReference>
<proteinExistence type="predicted"/>
<name>A0A0H5BYI0_CYBJN</name>
<evidence type="ECO:0000313" key="1">
    <source>
        <dbReference type="EMBL" id="CEP20252.1"/>
    </source>
</evidence>
<dbReference type="AlphaFoldDB" id="A0A0H5BYI0"/>
<dbReference type="PANTHER" id="PTHR37285">
    <property type="entry name" value="SPORE WALL MATURATION PROTEIN DIT1"/>
    <property type="match status" value="1"/>
</dbReference>
<reference evidence="2" key="1">
    <citation type="journal article" date="2015" name="J. Biotechnol.">
        <title>The structure of the Cyberlindnera jadinii genome and its relation to Candida utilis analyzed by the occurrence of single nucleotide polymorphisms.</title>
        <authorList>
            <person name="Rupp O."/>
            <person name="Brinkrolf K."/>
            <person name="Buerth C."/>
            <person name="Kunigo M."/>
            <person name="Schneider J."/>
            <person name="Jaenicke S."/>
            <person name="Goesmann A."/>
            <person name="Puehler A."/>
            <person name="Jaeger K.-E."/>
            <person name="Ernst J.F."/>
        </authorList>
    </citation>
    <scope>NUCLEOTIDE SEQUENCE [LARGE SCALE GENOMIC DNA]</scope>
    <source>
        <strain evidence="2">ATCC 18201 / CBS 1600 / BCRC 20928 / JCM 3617 / NBRC 0987 / NRRL Y-1542</strain>
    </source>
</reference>